<dbReference type="EnsemblMetazoa" id="AMEC014386-RA">
    <property type="protein sequence ID" value="AMEC014386-PA"/>
    <property type="gene ID" value="AMEC014386"/>
</dbReference>
<evidence type="ECO:0000313" key="2">
    <source>
        <dbReference type="EnsemblMetazoa" id="AMEC014386-PA"/>
    </source>
</evidence>
<keyword evidence="1" id="KW-0472">Membrane</keyword>
<keyword evidence="3" id="KW-1185">Reference proteome</keyword>
<proteinExistence type="predicted"/>
<evidence type="ECO:0000313" key="3">
    <source>
        <dbReference type="Proteomes" id="UP000075902"/>
    </source>
</evidence>
<keyword evidence="1" id="KW-0812">Transmembrane</keyword>
<protein>
    <submittedName>
        <fullName evidence="2">Uncharacterized protein</fullName>
    </submittedName>
</protein>
<reference evidence="2" key="2">
    <citation type="submission" date="2020-05" db="UniProtKB">
        <authorList>
            <consortium name="EnsemblMetazoa"/>
        </authorList>
    </citation>
    <scope>IDENTIFICATION</scope>
    <source>
        <strain evidence="2">CM1001059</strain>
    </source>
</reference>
<feature type="transmembrane region" description="Helical" evidence="1">
    <location>
        <begin position="89"/>
        <end position="108"/>
    </location>
</feature>
<organism evidence="2 3">
    <name type="scientific">Anopheles melas</name>
    <dbReference type="NCBI Taxonomy" id="34690"/>
    <lineage>
        <taxon>Eukaryota</taxon>
        <taxon>Metazoa</taxon>
        <taxon>Ecdysozoa</taxon>
        <taxon>Arthropoda</taxon>
        <taxon>Hexapoda</taxon>
        <taxon>Insecta</taxon>
        <taxon>Pterygota</taxon>
        <taxon>Neoptera</taxon>
        <taxon>Endopterygota</taxon>
        <taxon>Diptera</taxon>
        <taxon>Nematocera</taxon>
        <taxon>Culicoidea</taxon>
        <taxon>Culicidae</taxon>
        <taxon>Anophelinae</taxon>
        <taxon>Anopheles</taxon>
    </lineage>
</organism>
<keyword evidence="1" id="KW-1133">Transmembrane helix</keyword>
<evidence type="ECO:0000256" key="1">
    <source>
        <dbReference type="SAM" id="Phobius"/>
    </source>
</evidence>
<dbReference type="VEuPathDB" id="VectorBase:AMEC014386"/>
<dbReference type="AlphaFoldDB" id="A0A182U5Q7"/>
<name>A0A182U5Q7_9DIPT</name>
<sequence>MDSICSASSGMGLSLSGSCIECWIEDECGVIQCDGEYSGPAGEGGYIPRTVGCRGSVTDLARLHRARQRVPGAKRSPVRSQVGSCSKPVLLLLLLLLMLLLLVMHMRMVRLQVRVQLELLLERLARFRLEDGRLADGLQGRIPTGRPVPRLAHLAVRQRRQDLRLLRDLRRLGLPAGRPRTPTLHAERQGHVVGYLVVVAGGGATAGRIETRATVRRAGQRLQQQTVERVHPELAVLQLAHVDLVLRHVRLILHLQLGRLLLQQVQLEHALRLARFVQPLAVERDRRVERVVRRVHQPLRHEPVARPAALAGKMVRISRSAHFVSVFARLPKIDRRPGNTPMVPIVHVLVHRVGAQERADHLVRHGVHALRLIDARRTSDGTEPTLSYASVVAVQDGRLPASSAQSDRLRSKLSKVEKLLRDESQLRFWLRLFGWMLVTTPLDELELANELSR</sequence>
<accession>A0A182U5Q7</accession>
<dbReference type="Proteomes" id="UP000075902">
    <property type="component" value="Unassembled WGS sequence"/>
</dbReference>
<reference evidence="3" key="1">
    <citation type="submission" date="2014-01" db="EMBL/GenBank/DDBJ databases">
        <title>The Genome Sequence of Anopheles melas CM1001059_A (V2).</title>
        <authorList>
            <consortium name="The Broad Institute Genomics Platform"/>
            <person name="Neafsey D.E."/>
            <person name="Besansky N."/>
            <person name="Howell P."/>
            <person name="Walton C."/>
            <person name="Young S.K."/>
            <person name="Zeng Q."/>
            <person name="Gargeya S."/>
            <person name="Fitzgerald M."/>
            <person name="Haas B."/>
            <person name="Abouelleil A."/>
            <person name="Allen A.W."/>
            <person name="Alvarado L."/>
            <person name="Arachchi H.M."/>
            <person name="Berlin A.M."/>
            <person name="Chapman S.B."/>
            <person name="Gainer-Dewar J."/>
            <person name="Goldberg J."/>
            <person name="Griggs A."/>
            <person name="Gujja S."/>
            <person name="Hansen M."/>
            <person name="Howarth C."/>
            <person name="Imamovic A."/>
            <person name="Ireland A."/>
            <person name="Larimer J."/>
            <person name="McCowan C."/>
            <person name="Murphy C."/>
            <person name="Pearson M."/>
            <person name="Poon T.W."/>
            <person name="Priest M."/>
            <person name="Roberts A."/>
            <person name="Saif S."/>
            <person name="Shea T."/>
            <person name="Sisk P."/>
            <person name="Sykes S."/>
            <person name="Wortman J."/>
            <person name="Nusbaum C."/>
            <person name="Birren B."/>
        </authorList>
    </citation>
    <scope>NUCLEOTIDE SEQUENCE [LARGE SCALE GENOMIC DNA]</scope>
    <source>
        <strain evidence="3">CM1001059</strain>
    </source>
</reference>